<accession>A0A0V0HLD9</accession>
<feature type="non-terminal residue" evidence="3">
    <location>
        <position position="1"/>
    </location>
</feature>
<keyword evidence="2" id="KW-0732">Signal</keyword>
<feature type="chain" id="PRO_5012136178" evidence="2">
    <location>
        <begin position="16"/>
        <end position="83"/>
    </location>
</feature>
<evidence type="ECO:0000256" key="2">
    <source>
        <dbReference type="SAM" id="SignalP"/>
    </source>
</evidence>
<proteinExistence type="predicted"/>
<evidence type="ECO:0000256" key="1">
    <source>
        <dbReference type="SAM" id="Phobius"/>
    </source>
</evidence>
<evidence type="ECO:0000313" key="3">
    <source>
        <dbReference type="EMBL" id="JAP20935.1"/>
    </source>
</evidence>
<feature type="signal peptide" evidence="2">
    <location>
        <begin position="1"/>
        <end position="15"/>
    </location>
</feature>
<reference evidence="3" key="1">
    <citation type="submission" date="2015-12" db="EMBL/GenBank/DDBJ databases">
        <title>Gene expression during late stages of embryo sac development: a critical building block for successful pollen-pistil interactions.</title>
        <authorList>
            <person name="Liu Y."/>
            <person name="Joly V."/>
            <person name="Sabar M."/>
            <person name="Matton D.P."/>
        </authorList>
    </citation>
    <scope>NUCLEOTIDE SEQUENCE</scope>
</reference>
<keyword evidence="1" id="KW-0472">Membrane</keyword>
<feature type="transmembrane region" description="Helical" evidence="1">
    <location>
        <begin position="47"/>
        <end position="70"/>
    </location>
</feature>
<name>A0A0V0HLD9_SOLCH</name>
<keyword evidence="1" id="KW-0812">Transmembrane</keyword>
<dbReference type="EMBL" id="GEDG01018270">
    <property type="protein sequence ID" value="JAP20935.1"/>
    <property type="molecule type" value="Transcribed_RNA"/>
</dbReference>
<sequence length="83" mass="9440">SSSSLLLLLLPCCLQDLLFLLENTVMVDLMNPITISWMLVFFVRKELVITVTSSCTGLLFFSNFKVFFLLRLRNGVSLNSCFL</sequence>
<dbReference type="AlphaFoldDB" id="A0A0V0HLD9"/>
<organism evidence="3">
    <name type="scientific">Solanum chacoense</name>
    <name type="common">Chaco potato</name>
    <dbReference type="NCBI Taxonomy" id="4108"/>
    <lineage>
        <taxon>Eukaryota</taxon>
        <taxon>Viridiplantae</taxon>
        <taxon>Streptophyta</taxon>
        <taxon>Embryophyta</taxon>
        <taxon>Tracheophyta</taxon>
        <taxon>Spermatophyta</taxon>
        <taxon>Magnoliopsida</taxon>
        <taxon>eudicotyledons</taxon>
        <taxon>Gunneridae</taxon>
        <taxon>Pentapetalae</taxon>
        <taxon>asterids</taxon>
        <taxon>lamiids</taxon>
        <taxon>Solanales</taxon>
        <taxon>Solanaceae</taxon>
        <taxon>Solanoideae</taxon>
        <taxon>Solaneae</taxon>
        <taxon>Solanum</taxon>
    </lineage>
</organism>
<protein>
    <submittedName>
        <fullName evidence="3">Putative ovule protein</fullName>
    </submittedName>
</protein>
<keyword evidence="1" id="KW-1133">Transmembrane helix</keyword>